<feature type="region of interest" description="Disordered" evidence="9">
    <location>
        <begin position="337"/>
        <end position="464"/>
    </location>
</feature>
<keyword evidence="8" id="KW-0464">Manganese</keyword>
<evidence type="ECO:0000256" key="2">
    <source>
        <dbReference type="ARBA" id="ARBA00004496"/>
    </source>
</evidence>
<evidence type="ECO:0000313" key="11">
    <source>
        <dbReference type="EMBL" id="KAK4193587.1"/>
    </source>
</evidence>
<feature type="region of interest" description="Disordered" evidence="9">
    <location>
        <begin position="307"/>
        <end position="326"/>
    </location>
</feature>
<dbReference type="GO" id="GO:0000290">
    <property type="term" value="P:deadenylation-dependent decapping of nuclear-transcribed mRNA"/>
    <property type="evidence" value="ECO:0007669"/>
    <property type="project" value="InterPro"/>
</dbReference>
<evidence type="ECO:0000256" key="3">
    <source>
        <dbReference type="ARBA" id="ARBA00005279"/>
    </source>
</evidence>
<comment type="caution">
    <text evidence="11">The sequence shown here is derived from an EMBL/GenBank/DDBJ whole genome shotgun (WGS) entry which is preliminary data.</text>
</comment>
<dbReference type="InterPro" id="IPR036189">
    <property type="entry name" value="DCP2_BoxA_sf"/>
</dbReference>
<comment type="cofactor">
    <cofactor evidence="1">
        <name>Mn(2+)</name>
        <dbReference type="ChEBI" id="CHEBI:29035"/>
    </cofactor>
</comment>
<dbReference type="PANTHER" id="PTHR23114:SF17">
    <property type="entry name" value="M7GPPPN-MRNA HYDROLASE"/>
    <property type="match status" value="1"/>
</dbReference>
<dbReference type="Pfam" id="PF05026">
    <property type="entry name" value="DCP2"/>
    <property type="match status" value="1"/>
</dbReference>
<evidence type="ECO:0000256" key="1">
    <source>
        <dbReference type="ARBA" id="ARBA00001936"/>
    </source>
</evidence>
<dbReference type="FunFam" id="1.10.10.1050:FF:000003">
    <property type="entry name" value="Decapping enzyme Dcp2, putative"/>
    <property type="match status" value="1"/>
</dbReference>
<evidence type="ECO:0000256" key="9">
    <source>
        <dbReference type="SAM" id="MobiDB-lite"/>
    </source>
</evidence>
<dbReference type="InterPro" id="IPR044099">
    <property type="entry name" value="Dcp2_NUDIX"/>
</dbReference>
<feature type="domain" description="Nudix hydrolase" evidence="10">
    <location>
        <begin position="95"/>
        <end position="227"/>
    </location>
</feature>
<dbReference type="SUPFAM" id="SSF55811">
    <property type="entry name" value="Nudix"/>
    <property type="match status" value="1"/>
</dbReference>
<dbReference type="GO" id="GO:0030145">
    <property type="term" value="F:manganese ion binding"/>
    <property type="evidence" value="ECO:0007669"/>
    <property type="project" value="InterPro"/>
</dbReference>
<dbReference type="InterPro" id="IPR015797">
    <property type="entry name" value="NUDIX_hydrolase-like_dom_sf"/>
</dbReference>
<dbReference type="AlphaFoldDB" id="A0AAN6X957"/>
<comment type="subcellular location">
    <subcellularLocation>
        <location evidence="2">Cytoplasm</location>
    </subcellularLocation>
</comment>
<dbReference type="PROSITE" id="PS51462">
    <property type="entry name" value="NUDIX"/>
    <property type="match status" value="1"/>
</dbReference>
<keyword evidence="4" id="KW-0963">Cytoplasm</keyword>
<dbReference type="Gene3D" id="3.90.79.10">
    <property type="entry name" value="Nucleoside Triphosphate Pyrophosphohydrolase"/>
    <property type="match status" value="1"/>
</dbReference>
<dbReference type="GO" id="GO:0003723">
    <property type="term" value="F:RNA binding"/>
    <property type="evidence" value="ECO:0007669"/>
    <property type="project" value="UniProtKB-KW"/>
</dbReference>
<dbReference type="InterPro" id="IPR007722">
    <property type="entry name" value="DCP2_BoxA"/>
</dbReference>
<keyword evidence="12" id="KW-1185">Reference proteome</keyword>
<accession>A0AAN6X957</accession>
<comment type="similarity">
    <text evidence="3">Belongs to the Nudix hydrolase family. DCP2 subfamily.</text>
</comment>
<dbReference type="Pfam" id="PF00293">
    <property type="entry name" value="NUDIX"/>
    <property type="match status" value="1"/>
</dbReference>
<feature type="compositionally biased region" description="Polar residues" evidence="9">
    <location>
        <begin position="542"/>
        <end position="560"/>
    </location>
</feature>
<dbReference type="PROSITE" id="PS00893">
    <property type="entry name" value="NUDIX_BOX"/>
    <property type="match status" value="1"/>
</dbReference>
<feature type="region of interest" description="Disordered" evidence="9">
    <location>
        <begin position="542"/>
        <end position="587"/>
    </location>
</feature>
<proteinExistence type="inferred from homology"/>
<dbReference type="SMART" id="SM01125">
    <property type="entry name" value="DCP2"/>
    <property type="match status" value="1"/>
</dbReference>
<dbReference type="SUPFAM" id="SSF140586">
    <property type="entry name" value="Dcp2 domain-like"/>
    <property type="match status" value="1"/>
</dbReference>
<dbReference type="PANTHER" id="PTHR23114">
    <property type="entry name" value="M7GPPPN-MRNA HYDROLASE"/>
    <property type="match status" value="1"/>
</dbReference>
<feature type="compositionally biased region" description="Basic and acidic residues" evidence="9">
    <location>
        <begin position="625"/>
        <end position="639"/>
    </location>
</feature>
<keyword evidence="7" id="KW-0694">RNA-binding</keyword>
<keyword evidence="6" id="KW-0378">Hydrolase</keyword>
<dbReference type="InterPro" id="IPR020084">
    <property type="entry name" value="NUDIX_hydrolase_CS"/>
</dbReference>
<dbReference type="Proteomes" id="UP001302126">
    <property type="component" value="Unassembled WGS sequence"/>
</dbReference>
<dbReference type="InterPro" id="IPR000086">
    <property type="entry name" value="NUDIX_hydrolase_dom"/>
</dbReference>
<dbReference type="FunFam" id="3.90.79.10:FF:000003">
    <property type="entry name" value="M7GpppN-mRNA hydrolase isoform 2"/>
    <property type="match status" value="1"/>
</dbReference>
<feature type="compositionally biased region" description="Polar residues" evidence="9">
    <location>
        <begin position="604"/>
        <end position="614"/>
    </location>
</feature>
<feature type="region of interest" description="Disordered" evidence="9">
    <location>
        <begin position="726"/>
        <end position="764"/>
    </location>
</feature>
<protein>
    <recommendedName>
        <fullName evidence="10">Nudix hydrolase domain-containing protein</fullName>
    </recommendedName>
</protein>
<evidence type="ECO:0000256" key="6">
    <source>
        <dbReference type="ARBA" id="ARBA00022801"/>
    </source>
</evidence>
<dbReference type="GO" id="GO:0000184">
    <property type="term" value="P:nuclear-transcribed mRNA catabolic process, nonsense-mediated decay"/>
    <property type="evidence" value="ECO:0007669"/>
    <property type="project" value="InterPro"/>
</dbReference>
<feature type="compositionally biased region" description="Low complexity" evidence="9">
    <location>
        <begin position="659"/>
        <end position="668"/>
    </location>
</feature>
<evidence type="ECO:0000256" key="8">
    <source>
        <dbReference type="ARBA" id="ARBA00023211"/>
    </source>
</evidence>
<evidence type="ECO:0000256" key="4">
    <source>
        <dbReference type="ARBA" id="ARBA00022490"/>
    </source>
</evidence>
<feature type="compositionally biased region" description="Low complexity" evidence="9">
    <location>
        <begin position="350"/>
        <end position="379"/>
    </location>
</feature>
<dbReference type="GO" id="GO:0140933">
    <property type="term" value="F:5'-(N(7)-methylguanosine 5'-triphospho)-[mRNA] hydrolase activity"/>
    <property type="evidence" value="ECO:0007669"/>
    <property type="project" value="InterPro"/>
</dbReference>
<dbReference type="EMBL" id="MU864350">
    <property type="protein sequence ID" value="KAK4193587.1"/>
    <property type="molecule type" value="Genomic_DNA"/>
</dbReference>
<feature type="compositionally biased region" description="Pro residues" evidence="9">
    <location>
        <begin position="408"/>
        <end position="419"/>
    </location>
</feature>
<evidence type="ECO:0000259" key="10">
    <source>
        <dbReference type="PROSITE" id="PS51462"/>
    </source>
</evidence>
<dbReference type="Gene3D" id="1.10.10.1050">
    <property type="entry name" value="Dcp2, box A domain"/>
    <property type="match status" value="1"/>
</dbReference>
<feature type="compositionally biased region" description="Polar residues" evidence="9">
    <location>
        <begin position="860"/>
        <end position="878"/>
    </location>
</feature>
<keyword evidence="5" id="KW-0479">Metal-binding</keyword>
<name>A0AAN6X957_9PEZI</name>
<organism evidence="11 12">
    <name type="scientific">Podospora australis</name>
    <dbReference type="NCBI Taxonomy" id="1536484"/>
    <lineage>
        <taxon>Eukaryota</taxon>
        <taxon>Fungi</taxon>
        <taxon>Dikarya</taxon>
        <taxon>Ascomycota</taxon>
        <taxon>Pezizomycotina</taxon>
        <taxon>Sordariomycetes</taxon>
        <taxon>Sordariomycetidae</taxon>
        <taxon>Sordariales</taxon>
        <taxon>Podosporaceae</taxon>
        <taxon>Podospora</taxon>
    </lineage>
</organism>
<reference evidence="11" key="1">
    <citation type="journal article" date="2023" name="Mol. Phylogenet. Evol.">
        <title>Genome-scale phylogeny and comparative genomics of the fungal order Sordariales.</title>
        <authorList>
            <person name="Hensen N."/>
            <person name="Bonometti L."/>
            <person name="Westerberg I."/>
            <person name="Brannstrom I.O."/>
            <person name="Guillou S."/>
            <person name="Cros-Aarteil S."/>
            <person name="Calhoun S."/>
            <person name="Haridas S."/>
            <person name="Kuo A."/>
            <person name="Mondo S."/>
            <person name="Pangilinan J."/>
            <person name="Riley R."/>
            <person name="LaButti K."/>
            <person name="Andreopoulos B."/>
            <person name="Lipzen A."/>
            <person name="Chen C."/>
            <person name="Yan M."/>
            <person name="Daum C."/>
            <person name="Ng V."/>
            <person name="Clum A."/>
            <person name="Steindorff A."/>
            <person name="Ohm R.A."/>
            <person name="Martin F."/>
            <person name="Silar P."/>
            <person name="Natvig D.O."/>
            <person name="Lalanne C."/>
            <person name="Gautier V."/>
            <person name="Ament-Velasquez S.L."/>
            <person name="Kruys A."/>
            <person name="Hutchinson M.I."/>
            <person name="Powell A.J."/>
            <person name="Barry K."/>
            <person name="Miller A.N."/>
            <person name="Grigoriev I.V."/>
            <person name="Debuchy R."/>
            <person name="Gladieux P."/>
            <person name="Hiltunen Thoren M."/>
            <person name="Johannesson H."/>
        </authorList>
    </citation>
    <scope>NUCLEOTIDE SEQUENCE</scope>
    <source>
        <strain evidence="11">PSN309</strain>
    </source>
</reference>
<gene>
    <name evidence="11" type="ORF">QBC35DRAFT_950</name>
</gene>
<reference evidence="11" key="2">
    <citation type="submission" date="2023-05" db="EMBL/GenBank/DDBJ databases">
        <authorList>
            <consortium name="Lawrence Berkeley National Laboratory"/>
            <person name="Steindorff A."/>
            <person name="Hensen N."/>
            <person name="Bonometti L."/>
            <person name="Westerberg I."/>
            <person name="Brannstrom I.O."/>
            <person name="Guillou S."/>
            <person name="Cros-Aarteil S."/>
            <person name="Calhoun S."/>
            <person name="Haridas S."/>
            <person name="Kuo A."/>
            <person name="Mondo S."/>
            <person name="Pangilinan J."/>
            <person name="Riley R."/>
            <person name="Labutti K."/>
            <person name="Andreopoulos B."/>
            <person name="Lipzen A."/>
            <person name="Chen C."/>
            <person name="Yanf M."/>
            <person name="Daum C."/>
            <person name="Ng V."/>
            <person name="Clum A."/>
            <person name="Ohm R."/>
            <person name="Martin F."/>
            <person name="Silar P."/>
            <person name="Natvig D."/>
            <person name="Lalanne C."/>
            <person name="Gautier V."/>
            <person name="Ament-Velasquez S.L."/>
            <person name="Kruys A."/>
            <person name="Hutchinson M.I."/>
            <person name="Powell A.J."/>
            <person name="Barry K."/>
            <person name="Miller A.N."/>
            <person name="Grigoriev I.V."/>
            <person name="Debuchy R."/>
            <person name="Gladieux P."/>
            <person name="Thoren M.H."/>
            <person name="Johannesson H."/>
        </authorList>
    </citation>
    <scope>NUCLEOTIDE SEQUENCE</scope>
    <source>
        <strain evidence="11">PSN309</strain>
    </source>
</reference>
<dbReference type="CDD" id="cd03672">
    <property type="entry name" value="NUDIX_Dcp2p_Nudt20"/>
    <property type="match status" value="1"/>
</dbReference>
<dbReference type="GO" id="GO:0000932">
    <property type="term" value="C:P-body"/>
    <property type="evidence" value="ECO:0007669"/>
    <property type="project" value="TreeGrafter"/>
</dbReference>
<evidence type="ECO:0000256" key="5">
    <source>
        <dbReference type="ARBA" id="ARBA00022723"/>
    </source>
</evidence>
<evidence type="ECO:0000313" key="12">
    <source>
        <dbReference type="Proteomes" id="UP001302126"/>
    </source>
</evidence>
<feature type="compositionally biased region" description="Polar residues" evidence="9">
    <location>
        <begin position="645"/>
        <end position="658"/>
    </location>
</feature>
<sequence length="898" mass="99648">MAEHKMQLEDWLDDLCVRFIINLPKEDLSSVARICFQVEEAQWFYEDFIRPLDPTLPSMSLRSFCLRIFQHCPLLASFSVENHMAAFDQFLQYKTRIPVRGAILLNEAMDSTVLVKGWKKGANWSFPRGKINKDEDDLDCAIREVYEETGFDIREAGLVPKEEDVKYIQISMREQQIRLYVFRNIPMNTNFQPKTRKEISKISWYKLSELPAFRKKGTQLDDAAAASNANKFYMVAPFLVPLKKWVIQQKKRDVARGITSSLSVPVAADEILTEDDIGTAPEPGPGPSDMIETLETATLELQRRLEDQPLLDVNPTGQASTTGADRGGALMSLLQKNSGAEMPPPHHSHQPQPYYQQQQQQQHQQYQNYQQQAYAHNSQVPHTPMEHVYANPPEPQTPHHHHPVHRLPVPPNQPPPSFPIQPHASHQVPQEYFSQQRLPAQPSPRSYGQNPYTNQPRPVHKEPVPLLHPQPLPPQVQQSLLTRGILQTPTLPDGAGRGVPQPQQGAPNYLRQAQGQYAAQQAGKPPVQLTGHTMSLLNSFKSDSRTQENTPPGITPQATVVPSGKHHTQPPSGPWASGPSAHHNPAAQYLPQPMSQFVQSIASETNAPQVSHHSANPAPISKPPRSVESHRSVLLDMFKKPGTRSPLSNEITRPTNQGSPSFSAPSAAEAIAQASEVNGAPVRMHPEVNLPYRAVQILSRPKQPETGQVHDFGGESQMQRLQKRLSPLGLGGQQEVRNTAPSLPSPRERSLMHQLEQSAKRSPSLYAAQAASLPYTQQQHQSPVGSYTSPTLQPAAVAQRQQPNANPEQKQKLLSLFGKSQPSPTGLAGNGKMKESMYEQIRSETPRSRVASLAGGVDNAPSNLESATSSRRGSQTPISPADRNFLLSYLETVTNSAR</sequence>
<evidence type="ECO:0000256" key="7">
    <source>
        <dbReference type="ARBA" id="ARBA00022884"/>
    </source>
</evidence>
<feature type="region of interest" description="Disordered" evidence="9">
    <location>
        <begin position="604"/>
        <end position="668"/>
    </location>
</feature>
<feature type="compositionally biased region" description="Polar residues" evidence="9">
    <location>
        <begin position="432"/>
        <end position="456"/>
    </location>
</feature>
<feature type="region of interest" description="Disordered" evidence="9">
    <location>
        <begin position="843"/>
        <end position="881"/>
    </location>
</feature>